<evidence type="ECO:0000313" key="4">
    <source>
        <dbReference type="Proteomes" id="UP000078046"/>
    </source>
</evidence>
<proteinExistence type="predicted"/>
<dbReference type="EMBL" id="LWCA01000249">
    <property type="protein sequence ID" value="OAF69650.1"/>
    <property type="molecule type" value="Genomic_DNA"/>
</dbReference>
<dbReference type="GO" id="GO:0006355">
    <property type="term" value="P:regulation of DNA-templated transcription"/>
    <property type="evidence" value="ECO:0007669"/>
    <property type="project" value="InterPro"/>
</dbReference>
<comment type="caution">
    <text evidence="3">The sequence shown here is derived from an EMBL/GenBank/DDBJ whole genome shotgun (WGS) entry which is preliminary data.</text>
</comment>
<evidence type="ECO:0000313" key="3">
    <source>
        <dbReference type="EMBL" id="OAF69650.1"/>
    </source>
</evidence>
<accession>A0A177B698</accession>
<dbReference type="SUPFAM" id="SSF47762">
    <property type="entry name" value="PAH2 domain"/>
    <property type="match status" value="1"/>
</dbReference>
<organism evidence="3 4">
    <name type="scientific">Intoshia linei</name>
    <dbReference type="NCBI Taxonomy" id="1819745"/>
    <lineage>
        <taxon>Eukaryota</taxon>
        <taxon>Metazoa</taxon>
        <taxon>Spiralia</taxon>
        <taxon>Lophotrochozoa</taxon>
        <taxon>Mesozoa</taxon>
        <taxon>Orthonectida</taxon>
        <taxon>Rhopaluridae</taxon>
        <taxon>Intoshia</taxon>
    </lineage>
</organism>
<keyword evidence="4" id="KW-1185">Reference proteome</keyword>
<comment type="subcellular location">
    <subcellularLocation>
        <location evidence="1">Nucleus</location>
    </subcellularLocation>
</comment>
<evidence type="ECO:0000256" key="2">
    <source>
        <dbReference type="ARBA" id="ARBA00023242"/>
    </source>
</evidence>
<dbReference type="AlphaFoldDB" id="A0A177B698"/>
<keyword evidence="2" id="KW-0539">Nucleus</keyword>
<dbReference type="GO" id="GO:0005634">
    <property type="term" value="C:nucleus"/>
    <property type="evidence" value="ECO:0007669"/>
    <property type="project" value="UniProtKB-SubCell"/>
</dbReference>
<dbReference type="Proteomes" id="UP000078046">
    <property type="component" value="Unassembled WGS sequence"/>
</dbReference>
<evidence type="ECO:0000256" key="1">
    <source>
        <dbReference type="ARBA" id="ARBA00004123"/>
    </source>
</evidence>
<sequence length="147" mass="17402">MYTKAVDLCKLIKTLSKSDFIKFKKVLEDYASDRNSITETIINIALLFKEKPRLLTKFLEFIKLSTDRFKVDANTYKKPHKAKPDQEDEDTFLPFMRKFTSYDYSAESARHKAVYDYVQKIKNGSTQDNEVHFINFLYFGHVNMNKF</sequence>
<dbReference type="Gene3D" id="1.20.1160.11">
    <property type="entry name" value="Paired amphipathic helix"/>
    <property type="match status" value="1"/>
</dbReference>
<dbReference type="InterPro" id="IPR036600">
    <property type="entry name" value="PAH_sf"/>
</dbReference>
<protein>
    <submittedName>
        <fullName evidence="3">Uncharacterized protein</fullName>
    </submittedName>
</protein>
<gene>
    <name evidence="3" type="ORF">A3Q56_02555</name>
</gene>
<reference evidence="3 4" key="1">
    <citation type="submission" date="2016-04" db="EMBL/GenBank/DDBJ databases">
        <title>The genome of Intoshia linei affirms orthonectids as highly simplified spiralians.</title>
        <authorList>
            <person name="Mikhailov K.V."/>
            <person name="Slusarev G.S."/>
            <person name="Nikitin M.A."/>
            <person name="Logacheva M.D."/>
            <person name="Penin A."/>
            <person name="Aleoshin V."/>
            <person name="Panchin Y.V."/>
        </authorList>
    </citation>
    <scope>NUCLEOTIDE SEQUENCE [LARGE SCALE GENOMIC DNA]</scope>
    <source>
        <strain evidence="3">Intl2013</strain>
        <tissue evidence="3">Whole animal</tissue>
    </source>
</reference>
<name>A0A177B698_9BILA</name>